<organism evidence="2 3">
    <name type="scientific">Ancylobacter oerskovii</name>
    <dbReference type="NCBI Taxonomy" id="459519"/>
    <lineage>
        <taxon>Bacteria</taxon>
        <taxon>Pseudomonadati</taxon>
        <taxon>Pseudomonadota</taxon>
        <taxon>Alphaproteobacteria</taxon>
        <taxon>Hyphomicrobiales</taxon>
        <taxon>Xanthobacteraceae</taxon>
        <taxon>Ancylobacter</taxon>
    </lineage>
</organism>
<dbReference type="EMBL" id="JBHUHD010000001">
    <property type="protein sequence ID" value="MFD2138982.1"/>
    <property type="molecule type" value="Genomic_DNA"/>
</dbReference>
<reference evidence="3" key="1">
    <citation type="journal article" date="2019" name="Int. J. Syst. Evol. Microbiol.">
        <title>The Global Catalogue of Microorganisms (GCM) 10K type strain sequencing project: providing services to taxonomists for standard genome sequencing and annotation.</title>
        <authorList>
            <consortium name="The Broad Institute Genomics Platform"/>
            <consortium name="The Broad Institute Genome Sequencing Center for Infectious Disease"/>
            <person name="Wu L."/>
            <person name="Ma J."/>
        </authorList>
    </citation>
    <scope>NUCLEOTIDE SEQUENCE [LARGE SCALE GENOMIC DNA]</scope>
    <source>
        <strain evidence="3">CCM 7435</strain>
    </source>
</reference>
<evidence type="ECO:0000256" key="1">
    <source>
        <dbReference type="SAM" id="SignalP"/>
    </source>
</evidence>
<name>A0ABW4YRN9_9HYPH</name>
<evidence type="ECO:0000313" key="3">
    <source>
        <dbReference type="Proteomes" id="UP001597299"/>
    </source>
</evidence>
<feature type="signal peptide" evidence="1">
    <location>
        <begin position="1"/>
        <end position="18"/>
    </location>
</feature>
<evidence type="ECO:0000313" key="2">
    <source>
        <dbReference type="EMBL" id="MFD2138982.1"/>
    </source>
</evidence>
<sequence>MRFIPLALAFAVAGSAFAALPAAAQDQSTRLIIRKLPERSYLDPGPNVRPGTSRDLNYVGLNNFRFPSYGTDSTITGTRWPLPGPFDLPR</sequence>
<feature type="chain" id="PRO_5047305669" evidence="1">
    <location>
        <begin position="19"/>
        <end position="90"/>
    </location>
</feature>
<keyword evidence="3" id="KW-1185">Reference proteome</keyword>
<dbReference type="Proteomes" id="UP001597299">
    <property type="component" value="Unassembled WGS sequence"/>
</dbReference>
<accession>A0ABW4YRN9</accession>
<protein>
    <submittedName>
        <fullName evidence="2">Uncharacterized protein</fullName>
    </submittedName>
</protein>
<comment type="caution">
    <text evidence="2">The sequence shown here is derived from an EMBL/GenBank/DDBJ whole genome shotgun (WGS) entry which is preliminary data.</text>
</comment>
<gene>
    <name evidence="2" type="ORF">ACFSNC_01080</name>
</gene>
<dbReference type="RefSeq" id="WP_213355007.1">
    <property type="nucleotide sequence ID" value="NZ_JAHBGB010000041.1"/>
</dbReference>
<proteinExistence type="predicted"/>
<keyword evidence="1" id="KW-0732">Signal</keyword>